<keyword evidence="1" id="KW-1133">Transmembrane helix</keyword>
<keyword evidence="3" id="KW-1185">Reference proteome</keyword>
<dbReference type="AlphaFoldDB" id="A0A4Y2SZA2"/>
<accession>A0A4Y2SZA2</accession>
<evidence type="ECO:0000256" key="1">
    <source>
        <dbReference type="SAM" id="Phobius"/>
    </source>
</evidence>
<dbReference type="SUPFAM" id="SSF49599">
    <property type="entry name" value="TRAF domain-like"/>
    <property type="match status" value="1"/>
</dbReference>
<keyword evidence="1" id="KW-0812">Transmembrane</keyword>
<keyword evidence="1" id="KW-0472">Membrane</keyword>
<name>A0A4Y2SZA2_ARAVE</name>
<evidence type="ECO:0000313" key="2">
    <source>
        <dbReference type="EMBL" id="GBN93587.1"/>
    </source>
</evidence>
<proteinExistence type="predicted"/>
<dbReference type="Gene3D" id="2.60.210.10">
    <property type="entry name" value="Apoptosis, Tumor Necrosis Factor Receptor Associated Protein 2, Chain A"/>
    <property type="match status" value="1"/>
</dbReference>
<gene>
    <name evidence="2" type="ORF">AVEN_269019_1</name>
</gene>
<dbReference type="EMBL" id="BGPR01025020">
    <property type="protein sequence ID" value="GBN93587.1"/>
    <property type="molecule type" value="Genomic_DNA"/>
</dbReference>
<evidence type="ECO:0000313" key="3">
    <source>
        <dbReference type="Proteomes" id="UP000499080"/>
    </source>
</evidence>
<dbReference type="Proteomes" id="UP000499080">
    <property type="component" value="Unassembled WGS sequence"/>
</dbReference>
<protein>
    <submittedName>
        <fullName evidence="2">Uncharacterized protein</fullName>
    </submittedName>
</protein>
<feature type="transmembrane region" description="Helical" evidence="1">
    <location>
        <begin position="20"/>
        <end position="39"/>
    </location>
</feature>
<sequence length="161" mass="18770">MPDSGWVYGLPGSSPLWNAITPFALCGFIVNVQSWRWLLGKFLAVARGLARWRHRKALHWTEEVNFQIAFLEIDGAVLYEINATKYDFKKSCNWGFHAFLTRESVSTTERKAFLPEDSLTVQCTMWNKGEKPVKPKDLYSRTIFKVNRRSFTWRIGKFSTR</sequence>
<organism evidence="2 3">
    <name type="scientific">Araneus ventricosus</name>
    <name type="common">Orbweaver spider</name>
    <name type="synonym">Epeira ventricosa</name>
    <dbReference type="NCBI Taxonomy" id="182803"/>
    <lineage>
        <taxon>Eukaryota</taxon>
        <taxon>Metazoa</taxon>
        <taxon>Ecdysozoa</taxon>
        <taxon>Arthropoda</taxon>
        <taxon>Chelicerata</taxon>
        <taxon>Arachnida</taxon>
        <taxon>Araneae</taxon>
        <taxon>Araneomorphae</taxon>
        <taxon>Entelegynae</taxon>
        <taxon>Araneoidea</taxon>
        <taxon>Araneidae</taxon>
        <taxon>Araneus</taxon>
    </lineage>
</organism>
<dbReference type="InterPro" id="IPR008974">
    <property type="entry name" value="TRAF-like"/>
</dbReference>
<comment type="caution">
    <text evidence="2">The sequence shown here is derived from an EMBL/GenBank/DDBJ whole genome shotgun (WGS) entry which is preliminary data.</text>
</comment>
<reference evidence="2 3" key="1">
    <citation type="journal article" date="2019" name="Sci. Rep.">
        <title>Orb-weaving spider Araneus ventricosus genome elucidates the spidroin gene catalogue.</title>
        <authorList>
            <person name="Kono N."/>
            <person name="Nakamura H."/>
            <person name="Ohtoshi R."/>
            <person name="Moran D.A.P."/>
            <person name="Shinohara A."/>
            <person name="Yoshida Y."/>
            <person name="Fujiwara M."/>
            <person name="Mori M."/>
            <person name="Tomita M."/>
            <person name="Arakawa K."/>
        </authorList>
    </citation>
    <scope>NUCLEOTIDE SEQUENCE [LARGE SCALE GENOMIC DNA]</scope>
</reference>